<comment type="caution">
    <text evidence="2">The sequence shown here is derived from an EMBL/GenBank/DDBJ whole genome shotgun (WGS) entry which is preliminary data.</text>
</comment>
<organism evidence="2 3">
    <name type="scientific">Ponticoccus litoralis</name>
    <dbReference type="NCBI Taxonomy" id="422297"/>
    <lineage>
        <taxon>Bacteria</taxon>
        <taxon>Pseudomonadati</taxon>
        <taxon>Pseudomonadota</taxon>
        <taxon>Alphaproteobacteria</taxon>
        <taxon>Rhodobacterales</taxon>
        <taxon>Roseobacteraceae</taxon>
        <taxon>Ponticoccus</taxon>
    </lineage>
</organism>
<dbReference type="Pfam" id="PF02538">
    <property type="entry name" value="Hydantoinase_B"/>
    <property type="match status" value="1"/>
</dbReference>
<proteinExistence type="predicted"/>
<gene>
    <name evidence="2" type="ORF">ABFB10_22470</name>
</gene>
<keyword evidence="3" id="KW-1185">Reference proteome</keyword>
<evidence type="ECO:0000259" key="1">
    <source>
        <dbReference type="Pfam" id="PF02538"/>
    </source>
</evidence>
<dbReference type="PANTHER" id="PTHR11365">
    <property type="entry name" value="5-OXOPROLINASE RELATED"/>
    <property type="match status" value="1"/>
</dbReference>
<dbReference type="InterPro" id="IPR045079">
    <property type="entry name" value="Oxoprolinase-like"/>
</dbReference>
<dbReference type="GO" id="GO:0005829">
    <property type="term" value="C:cytosol"/>
    <property type="evidence" value="ECO:0007669"/>
    <property type="project" value="TreeGrafter"/>
</dbReference>
<reference evidence="2 3" key="1">
    <citation type="submission" date="2024-05" db="EMBL/GenBank/DDBJ databases">
        <title>Genome sequence of Ponticoccus litoralis KCCM 90028.</title>
        <authorList>
            <person name="Kim J.M."/>
            <person name="Lee J.K."/>
            <person name="Choi B.J."/>
            <person name="Bayburt H."/>
            <person name="Baek J.H."/>
            <person name="Jeon C.O."/>
        </authorList>
    </citation>
    <scope>NUCLEOTIDE SEQUENCE [LARGE SCALE GENOMIC DNA]</scope>
    <source>
        <strain evidence="2 3">KCCM 90028</strain>
    </source>
</reference>
<feature type="domain" description="Hydantoinase B/oxoprolinase" evidence="1">
    <location>
        <begin position="7"/>
        <end position="521"/>
    </location>
</feature>
<protein>
    <submittedName>
        <fullName evidence="2">Hydantoinase B/oxoprolinase family protein</fullName>
    </submittedName>
</protein>
<dbReference type="AlphaFoldDB" id="A0AAW9SWA4"/>
<evidence type="ECO:0000313" key="3">
    <source>
        <dbReference type="Proteomes" id="UP001428774"/>
    </source>
</evidence>
<dbReference type="GO" id="GO:0006749">
    <property type="term" value="P:glutathione metabolic process"/>
    <property type="evidence" value="ECO:0007669"/>
    <property type="project" value="TreeGrafter"/>
</dbReference>
<dbReference type="GO" id="GO:0017168">
    <property type="term" value="F:5-oxoprolinase (ATP-hydrolyzing) activity"/>
    <property type="evidence" value="ECO:0007669"/>
    <property type="project" value="TreeGrafter"/>
</dbReference>
<dbReference type="RefSeq" id="WP_347168437.1">
    <property type="nucleotide sequence ID" value="NZ_JBDNCH010000004.1"/>
</dbReference>
<dbReference type="InterPro" id="IPR003692">
    <property type="entry name" value="Hydantoinase_B"/>
</dbReference>
<accession>A0AAW9SWA4</accession>
<dbReference type="EMBL" id="JBDNCH010000004">
    <property type="protein sequence ID" value="MEN9063348.1"/>
    <property type="molecule type" value="Genomic_DNA"/>
</dbReference>
<evidence type="ECO:0000313" key="2">
    <source>
        <dbReference type="EMBL" id="MEN9063348.1"/>
    </source>
</evidence>
<dbReference type="Proteomes" id="UP001428774">
    <property type="component" value="Unassembled WGS sequence"/>
</dbReference>
<sequence length="570" mass="61203">MARELNEIERQILWNRLIAIVEEQAQTLMRTAFNPIVRESGDLSAGIFDIRGRMIAQAVTGTPGHVNTMAESVSFFLEEFPLEDMHPDDIYLTNDPWKAAGHLNDFMLVRPCFHEGKLIGFTSCTSHLADLGGPGFGPDGTDVLDEGLFVPIFKLVDAGRLDTNFIRILKANSRVPIEVEGDLYALMACVECGSRRLSECMGDVGITTLEDISDYIVDTSRQRTNDLIRALPEGVYHNTMRVDGYDKPLDLEATMTIRSGEITVDFTGTSGLSSKGINCPLNYASAYSCFALKCAIAPDIPNNAGSLEPLKITAPENTIVNAQYPVPVAMRHVVGQLLPDVVFGCLHKARPGLAPAEGACCLWDLPLRGGYAVSATPGKTRFATELVHNGGTGARPTKDGLSATAFPSGVMGSLVEITESVSPLIIWKREYRQDSSGPGRYRGGLGQVLELSSSEEAPISLFAALDRINHPARGREGGMNGAPGVLTLSDGTRLNPKGEQVIPGDQRLVMLTPGGAGYGNPVDRDPEHVVRDVLTGLVSQESAEADYGLRVAADGSYALCGPRAEDGVMA</sequence>
<name>A0AAW9SWA4_9RHOB</name>
<dbReference type="PANTHER" id="PTHR11365:SF23">
    <property type="entry name" value="HYPOTHETICAL 5-OXOPROLINASE (EUROFUNG)-RELATED"/>
    <property type="match status" value="1"/>
</dbReference>